<name>A0A6A5UK54_9PLEO</name>
<proteinExistence type="predicted"/>
<dbReference type="AlphaFoldDB" id="A0A6A5UK54"/>
<evidence type="ECO:0000313" key="2">
    <source>
        <dbReference type="EMBL" id="KAF1965215.1"/>
    </source>
</evidence>
<sequence length="215" mass="24740">MCNKTKYRCYARGCPQMAYFEWKTPFCAPYWIERMNPKNVDKTDAALHLKCLHETSELVEQTVTPWSYCPFHKYLYYETEGHNKENIPPAGWTRPPRTNGAHGVYYDPSLAPVVHQDDVEPAPSFESAFLGMHENSSLESANADVAMNDTSTPTSEETEEDEDYDSMDEYDDVHNSDEDEEFEQEVTDWPENWPVGADIVVVDRETGEVVSFERS</sequence>
<dbReference type="Proteomes" id="UP000800036">
    <property type="component" value="Unassembled WGS sequence"/>
</dbReference>
<feature type="region of interest" description="Disordered" evidence="1">
    <location>
        <begin position="139"/>
        <end position="194"/>
    </location>
</feature>
<evidence type="ECO:0000313" key="3">
    <source>
        <dbReference type="Proteomes" id="UP000800036"/>
    </source>
</evidence>
<gene>
    <name evidence="2" type="ORF">BU23DRAFT_628722</name>
</gene>
<reference evidence="2" key="1">
    <citation type="journal article" date="2020" name="Stud. Mycol.">
        <title>101 Dothideomycetes genomes: a test case for predicting lifestyles and emergence of pathogens.</title>
        <authorList>
            <person name="Haridas S."/>
            <person name="Albert R."/>
            <person name="Binder M."/>
            <person name="Bloem J."/>
            <person name="Labutti K."/>
            <person name="Salamov A."/>
            <person name="Andreopoulos B."/>
            <person name="Baker S."/>
            <person name="Barry K."/>
            <person name="Bills G."/>
            <person name="Bluhm B."/>
            <person name="Cannon C."/>
            <person name="Castanera R."/>
            <person name="Culley D."/>
            <person name="Daum C."/>
            <person name="Ezra D."/>
            <person name="Gonzalez J."/>
            <person name="Henrissat B."/>
            <person name="Kuo A."/>
            <person name="Liang C."/>
            <person name="Lipzen A."/>
            <person name="Lutzoni F."/>
            <person name="Magnuson J."/>
            <person name="Mondo S."/>
            <person name="Nolan M."/>
            <person name="Ohm R."/>
            <person name="Pangilinan J."/>
            <person name="Park H.-J."/>
            <person name="Ramirez L."/>
            <person name="Alfaro M."/>
            <person name="Sun H."/>
            <person name="Tritt A."/>
            <person name="Yoshinaga Y."/>
            <person name="Zwiers L.-H."/>
            <person name="Turgeon B."/>
            <person name="Goodwin S."/>
            <person name="Spatafora J."/>
            <person name="Crous P."/>
            <person name="Grigoriev I."/>
        </authorList>
    </citation>
    <scope>NUCLEOTIDE SEQUENCE</scope>
    <source>
        <strain evidence="2">CBS 107.79</strain>
    </source>
</reference>
<accession>A0A6A5UK54</accession>
<organism evidence="2 3">
    <name type="scientific">Bimuria novae-zelandiae CBS 107.79</name>
    <dbReference type="NCBI Taxonomy" id="1447943"/>
    <lineage>
        <taxon>Eukaryota</taxon>
        <taxon>Fungi</taxon>
        <taxon>Dikarya</taxon>
        <taxon>Ascomycota</taxon>
        <taxon>Pezizomycotina</taxon>
        <taxon>Dothideomycetes</taxon>
        <taxon>Pleosporomycetidae</taxon>
        <taxon>Pleosporales</taxon>
        <taxon>Massarineae</taxon>
        <taxon>Didymosphaeriaceae</taxon>
        <taxon>Bimuria</taxon>
    </lineage>
</organism>
<dbReference type="EMBL" id="ML976766">
    <property type="protein sequence ID" value="KAF1965215.1"/>
    <property type="molecule type" value="Genomic_DNA"/>
</dbReference>
<keyword evidence="3" id="KW-1185">Reference proteome</keyword>
<feature type="compositionally biased region" description="Acidic residues" evidence="1">
    <location>
        <begin position="156"/>
        <end position="188"/>
    </location>
</feature>
<evidence type="ECO:0000256" key="1">
    <source>
        <dbReference type="SAM" id="MobiDB-lite"/>
    </source>
</evidence>
<protein>
    <submittedName>
        <fullName evidence="2">Uncharacterized protein</fullName>
    </submittedName>
</protein>